<evidence type="ECO:0000313" key="2">
    <source>
        <dbReference type="Proteomes" id="UP001268819"/>
    </source>
</evidence>
<dbReference type="Proteomes" id="UP001268819">
    <property type="component" value="Unassembled WGS sequence"/>
</dbReference>
<comment type="caution">
    <text evidence="1">The sequence shown here is derived from an EMBL/GenBank/DDBJ whole genome shotgun (WGS) entry which is preliminary data.</text>
</comment>
<name>A0ABU1PSN5_9PSEU</name>
<dbReference type="EMBL" id="JAVDSG010000001">
    <property type="protein sequence ID" value="MDR6593656.1"/>
    <property type="molecule type" value="Genomic_DNA"/>
</dbReference>
<reference evidence="1 2" key="1">
    <citation type="submission" date="2023-07" db="EMBL/GenBank/DDBJ databases">
        <title>Sequencing the genomes of 1000 actinobacteria strains.</title>
        <authorList>
            <person name="Klenk H.-P."/>
        </authorList>
    </citation>
    <scope>NUCLEOTIDE SEQUENCE [LARGE SCALE GENOMIC DNA]</scope>
    <source>
        <strain evidence="1 2">DSM 43749</strain>
    </source>
</reference>
<evidence type="ECO:0000313" key="1">
    <source>
        <dbReference type="EMBL" id="MDR6593656.1"/>
    </source>
</evidence>
<keyword evidence="2" id="KW-1185">Reference proteome</keyword>
<organism evidence="1 2">
    <name type="scientific">Saccharothrix longispora</name>
    <dbReference type="NCBI Taxonomy" id="33920"/>
    <lineage>
        <taxon>Bacteria</taxon>
        <taxon>Bacillati</taxon>
        <taxon>Actinomycetota</taxon>
        <taxon>Actinomycetes</taxon>
        <taxon>Pseudonocardiales</taxon>
        <taxon>Pseudonocardiaceae</taxon>
        <taxon>Saccharothrix</taxon>
    </lineage>
</organism>
<gene>
    <name evidence="1" type="ORF">J2S66_002040</name>
</gene>
<protein>
    <submittedName>
        <fullName evidence="1">Uncharacterized protein</fullName>
    </submittedName>
</protein>
<dbReference type="RefSeq" id="WP_310306549.1">
    <property type="nucleotide sequence ID" value="NZ_BAAAXB010000001.1"/>
</dbReference>
<proteinExistence type="predicted"/>
<accession>A0ABU1PSN5</accession>
<sequence length="108" mass="11490">MTISHNGALACPDPTPQERLLVTVAVQGAEYACSALTVEDLVEMTDPAHVIRADVIRDLLLGRHGELDPRGVRVSGARIVDRLDLDHVTAAAGVELLGCVITEPITVE</sequence>